<comment type="caution">
    <text evidence="6">The sequence shown here is derived from an EMBL/GenBank/DDBJ whole genome shotgun (WGS) entry which is preliminary data.</text>
</comment>
<gene>
    <name evidence="6" type="ORF">CKO28_21810</name>
</gene>
<sequence length="696" mass="75390">MPVGGDAEPGGRLRPRARGLLRPARRRQRGRPGAVVRDPARRLNRRAVSAVGAEPLRRLPAGRGRAVRRRVLRLAHRLCACRQHRAGRTAARRLKPEASSVFTRRTRSRLTIALAIACFLAVNAFALQALERARLDLTADHRHTLSDATRAVLADIPEPITLAYYRSQAVIESGPPLADHARRVSAMLAQYVRLSDGMLRLRRFTPEPYSPEEDRALADGLTALQLGRAGETAYFGLVGRNSTDDRKTIPLFAPERAAFLEHDLTRAVQRLAHPEAPRVGLLTDLPMAGDPRRGTPAWRVLERLRQNYDVVEIQAADAALPDALDLLILAQPPALDGDLEAAIRGYAAAGGAVVAFADPFAETQALASAPGTPYGDGLRTLAPLLADWGVAIDAQAVVGDRAHARRVRARVGGRETAVDYLPWLLLPGERLAADDPATANLPGLALNSAGSLQAVDGTALRPLVTTSDQAAAIPLDRIATRPNPGRLLADFAPSGEPRVLAARVDRPAGAGALVVVADSDLLDDAVWTRRQEVMGETRRVAATGNGDFVLNLADTLTGGQALLDLRGRGLSDRPFTVIERIRRAAEARYRAREQRLAERVNQAQQRIASLQRRERETGLVLSDAQRAEIDRLRADMLAARGELRAVQHELRAGVATIESRVQALVTWSVPALVALLALALALVRRVRRARTPAARG</sequence>
<protein>
    <recommendedName>
        <fullName evidence="8">ABC-type uncharacterized transport system domain-containing protein</fullName>
    </recommendedName>
</protein>
<feature type="domain" description="DUF7088" evidence="5">
    <location>
        <begin position="140"/>
        <end position="239"/>
    </location>
</feature>
<reference evidence="6 7" key="1">
    <citation type="journal article" date="2020" name="Microorganisms">
        <title>Osmotic Adaptation and Compatible Solute Biosynthesis of Phototrophic Bacteria as Revealed from Genome Analyses.</title>
        <authorList>
            <person name="Imhoff J.F."/>
            <person name="Rahn T."/>
            <person name="Kunzel S."/>
            <person name="Keller A."/>
            <person name="Neulinger S.C."/>
        </authorList>
    </citation>
    <scope>NUCLEOTIDE SEQUENCE [LARGE SCALE GENOMIC DNA]</scope>
    <source>
        <strain evidence="6 7">DSM 9895</strain>
    </source>
</reference>
<keyword evidence="3" id="KW-0812">Transmembrane</keyword>
<feature type="domain" description="ABC-type uncharacterised transport system" evidence="4">
    <location>
        <begin position="277"/>
        <end position="551"/>
    </location>
</feature>
<evidence type="ECO:0000256" key="2">
    <source>
        <dbReference type="SAM" id="MobiDB-lite"/>
    </source>
</evidence>
<evidence type="ECO:0000313" key="6">
    <source>
        <dbReference type="EMBL" id="MBK1670661.1"/>
    </source>
</evidence>
<dbReference type="InterPro" id="IPR019196">
    <property type="entry name" value="ABC_transp_unknown"/>
</dbReference>
<dbReference type="InterPro" id="IPR029062">
    <property type="entry name" value="Class_I_gatase-like"/>
</dbReference>
<evidence type="ECO:0000256" key="1">
    <source>
        <dbReference type="SAM" id="Coils"/>
    </source>
</evidence>
<accession>A0ABS1DKX3</accession>
<dbReference type="EMBL" id="NRRL01000107">
    <property type="protein sequence ID" value="MBK1670661.1"/>
    <property type="molecule type" value="Genomic_DNA"/>
</dbReference>
<evidence type="ECO:0000313" key="7">
    <source>
        <dbReference type="Proteomes" id="UP001296873"/>
    </source>
</evidence>
<evidence type="ECO:0008006" key="8">
    <source>
        <dbReference type="Google" id="ProtNLM"/>
    </source>
</evidence>
<dbReference type="InterPro" id="IPR055396">
    <property type="entry name" value="DUF7088"/>
</dbReference>
<dbReference type="Pfam" id="PF09822">
    <property type="entry name" value="ABC_transp_aux"/>
    <property type="match status" value="1"/>
</dbReference>
<proteinExistence type="predicted"/>
<keyword evidence="1" id="KW-0175">Coiled coil</keyword>
<feature type="coiled-coil region" evidence="1">
    <location>
        <begin position="586"/>
        <end position="649"/>
    </location>
</feature>
<dbReference type="Pfam" id="PF23357">
    <property type="entry name" value="DUF7088"/>
    <property type="match status" value="1"/>
</dbReference>
<feature type="transmembrane region" description="Helical" evidence="3">
    <location>
        <begin position="664"/>
        <end position="683"/>
    </location>
</feature>
<dbReference type="Proteomes" id="UP001296873">
    <property type="component" value="Unassembled WGS sequence"/>
</dbReference>
<keyword evidence="3" id="KW-0472">Membrane</keyword>
<keyword evidence="7" id="KW-1185">Reference proteome</keyword>
<evidence type="ECO:0000256" key="3">
    <source>
        <dbReference type="SAM" id="Phobius"/>
    </source>
</evidence>
<organism evidence="6 7">
    <name type="scientific">Rhodovibrio sodomensis</name>
    <dbReference type="NCBI Taxonomy" id="1088"/>
    <lineage>
        <taxon>Bacteria</taxon>
        <taxon>Pseudomonadati</taxon>
        <taxon>Pseudomonadota</taxon>
        <taxon>Alphaproteobacteria</taxon>
        <taxon>Rhodospirillales</taxon>
        <taxon>Rhodovibrionaceae</taxon>
        <taxon>Rhodovibrio</taxon>
    </lineage>
</organism>
<keyword evidence="3" id="KW-1133">Transmembrane helix</keyword>
<evidence type="ECO:0000259" key="4">
    <source>
        <dbReference type="Pfam" id="PF09822"/>
    </source>
</evidence>
<evidence type="ECO:0000259" key="5">
    <source>
        <dbReference type="Pfam" id="PF23357"/>
    </source>
</evidence>
<name>A0ABS1DKX3_9PROT</name>
<feature type="region of interest" description="Disordered" evidence="2">
    <location>
        <begin position="1"/>
        <end position="35"/>
    </location>
</feature>
<dbReference type="Gene3D" id="3.40.50.880">
    <property type="match status" value="1"/>
</dbReference>
<feature type="compositionally biased region" description="Basic residues" evidence="2">
    <location>
        <begin position="13"/>
        <end position="30"/>
    </location>
</feature>